<feature type="region of interest" description="Disordered" evidence="1">
    <location>
        <begin position="158"/>
        <end position="189"/>
    </location>
</feature>
<evidence type="ECO:0000313" key="2">
    <source>
        <dbReference type="EMBL" id="WFD16927.1"/>
    </source>
</evidence>
<dbReference type="Proteomes" id="UP001217582">
    <property type="component" value="Chromosome 6"/>
</dbReference>
<protein>
    <submittedName>
        <fullName evidence="2">Uncharacterized protein</fullName>
    </submittedName>
</protein>
<reference evidence="2 3" key="1">
    <citation type="submission" date="2023-03" db="EMBL/GenBank/DDBJ databases">
        <title>Mating type loci evolution in Malassezia.</title>
        <authorList>
            <person name="Coelho M.A."/>
        </authorList>
    </citation>
    <scope>NUCLEOTIDE SEQUENCE [LARGE SCALE GENOMIC DNA]</scope>
    <source>
        <strain evidence="2 3">CBS 13387</strain>
    </source>
</reference>
<proteinExistence type="predicted"/>
<keyword evidence="3" id="KW-1185">Reference proteome</keyword>
<dbReference type="AlphaFoldDB" id="A0AAJ6CN55"/>
<organism evidence="2 3">
    <name type="scientific">Malassezia arunalokei</name>
    <dbReference type="NCBI Taxonomy" id="1514897"/>
    <lineage>
        <taxon>Eukaryota</taxon>
        <taxon>Fungi</taxon>
        <taxon>Dikarya</taxon>
        <taxon>Basidiomycota</taxon>
        <taxon>Ustilaginomycotina</taxon>
        <taxon>Malasseziomycetes</taxon>
        <taxon>Malasseziales</taxon>
        <taxon>Malasseziaceae</taxon>
        <taxon>Malassezia</taxon>
    </lineage>
</organism>
<sequence length="189" mass="20556">MDRQIAWWPAHAPCLDACARVVSQVVGRDESYVRDLLQHAHGVPWTICNPYFEAHVEHVYVRDRCEAQPRPAIVLLVPHTADGAVHERIIAEAVDGLAASVSLVVGLPVAGDAPDVDELDAWYGQAGWEYIAPTHDAARRISEALMVHPWPGMHLTGRGLPQWEDAPSDDSDASMGAFQSCPPIEDGAG</sequence>
<evidence type="ECO:0000256" key="1">
    <source>
        <dbReference type="SAM" id="MobiDB-lite"/>
    </source>
</evidence>
<gene>
    <name evidence="2" type="ORF">MARU1_002971</name>
</gene>
<name>A0AAJ6CN55_9BASI</name>
<accession>A0AAJ6CN55</accession>
<evidence type="ECO:0000313" key="3">
    <source>
        <dbReference type="Proteomes" id="UP001217582"/>
    </source>
</evidence>
<dbReference type="EMBL" id="CP119921">
    <property type="protein sequence ID" value="WFD16927.1"/>
    <property type="molecule type" value="Genomic_DNA"/>
</dbReference>